<protein>
    <submittedName>
        <fullName evidence="2">Uncharacterized protein</fullName>
    </submittedName>
</protein>
<keyword evidence="3" id="KW-1185">Reference proteome</keyword>
<proteinExistence type="predicted"/>
<name>R7QEG2_CHOCR</name>
<feature type="transmembrane region" description="Helical" evidence="1">
    <location>
        <begin position="69"/>
        <end position="98"/>
    </location>
</feature>
<keyword evidence="1" id="KW-0812">Transmembrane</keyword>
<dbReference type="EMBL" id="HG001780">
    <property type="protein sequence ID" value="CDF36454.1"/>
    <property type="molecule type" value="Genomic_DNA"/>
</dbReference>
<dbReference type="Proteomes" id="UP000012073">
    <property type="component" value="Unassembled WGS sequence"/>
</dbReference>
<dbReference type="RefSeq" id="XP_005716273.1">
    <property type="nucleotide sequence ID" value="XM_005716216.1"/>
</dbReference>
<sequence>MLLRGANAEPLSSHLSRAYPAAACLARQYAQYARQALLATNHARGAHGAQAHGQARDDFVLGRVSVPNIAWFCFFVALLHGTVRLLVVFAFFFAAIMFSSTEKPMLSAVLSKLFTYTVNESPYIELFKWLTRVLSHDPVIPAGSTEKWKAAAELNDYLAASLLFTPLFQGVMAFLAGATLSMLVNSALSIVGGIRLQNGVPHED</sequence>
<gene>
    <name evidence="2" type="ORF">CHC_T00004389001</name>
</gene>
<organism evidence="2 3">
    <name type="scientific">Chondrus crispus</name>
    <name type="common">Carrageen Irish moss</name>
    <name type="synonym">Polymorpha crispa</name>
    <dbReference type="NCBI Taxonomy" id="2769"/>
    <lineage>
        <taxon>Eukaryota</taxon>
        <taxon>Rhodophyta</taxon>
        <taxon>Florideophyceae</taxon>
        <taxon>Rhodymeniophycidae</taxon>
        <taxon>Gigartinales</taxon>
        <taxon>Gigartinaceae</taxon>
        <taxon>Chondrus</taxon>
    </lineage>
</organism>
<accession>R7QEG2</accession>
<keyword evidence="1" id="KW-1133">Transmembrane helix</keyword>
<reference evidence="3" key="1">
    <citation type="journal article" date="2013" name="Proc. Natl. Acad. Sci. U.S.A.">
        <title>Genome structure and metabolic features in the red seaweed Chondrus crispus shed light on evolution of the Archaeplastida.</title>
        <authorList>
            <person name="Collen J."/>
            <person name="Porcel B."/>
            <person name="Carre W."/>
            <person name="Ball S.G."/>
            <person name="Chaparro C."/>
            <person name="Tonon T."/>
            <person name="Barbeyron T."/>
            <person name="Michel G."/>
            <person name="Noel B."/>
            <person name="Valentin K."/>
            <person name="Elias M."/>
            <person name="Artiguenave F."/>
            <person name="Arun A."/>
            <person name="Aury J.M."/>
            <person name="Barbosa-Neto J.F."/>
            <person name="Bothwell J.H."/>
            <person name="Bouget F.Y."/>
            <person name="Brillet L."/>
            <person name="Cabello-Hurtado F."/>
            <person name="Capella-Gutierrez S."/>
            <person name="Charrier B."/>
            <person name="Cladiere L."/>
            <person name="Cock J.M."/>
            <person name="Coelho S.M."/>
            <person name="Colleoni C."/>
            <person name="Czjzek M."/>
            <person name="Da Silva C."/>
            <person name="Delage L."/>
            <person name="Denoeud F."/>
            <person name="Deschamps P."/>
            <person name="Dittami S.M."/>
            <person name="Gabaldon T."/>
            <person name="Gachon C.M."/>
            <person name="Groisillier A."/>
            <person name="Herve C."/>
            <person name="Jabbari K."/>
            <person name="Katinka M."/>
            <person name="Kloareg B."/>
            <person name="Kowalczyk N."/>
            <person name="Labadie K."/>
            <person name="Leblanc C."/>
            <person name="Lopez P.J."/>
            <person name="McLachlan D.H."/>
            <person name="Meslet-Cladiere L."/>
            <person name="Moustafa A."/>
            <person name="Nehr Z."/>
            <person name="Nyvall Collen P."/>
            <person name="Panaud O."/>
            <person name="Partensky F."/>
            <person name="Poulain J."/>
            <person name="Rensing S.A."/>
            <person name="Rousvoal S."/>
            <person name="Samson G."/>
            <person name="Symeonidi A."/>
            <person name="Weissenbach J."/>
            <person name="Zambounis A."/>
            <person name="Wincker P."/>
            <person name="Boyen C."/>
        </authorList>
    </citation>
    <scope>NUCLEOTIDE SEQUENCE [LARGE SCALE GENOMIC DNA]</scope>
    <source>
        <strain evidence="3">cv. Stackhouse</strain>
    </source>
</reference>
<evidence type="ECO:0000313" key="2">
    <source>
        <dbReference type="EMBL" id="CDF36454.1"/>
    </source>
</evidence>
<dbReference type="GeneID" id="17323982"/>
<evidence type="ECO:0000256" key="1">
    <source>
        <dbReference type="SAM" id="Phobius"/>
    </source>
</evidence>
<dbReference type="Gramene" id="CDF36454">
    <property type="protein sequence ID" value="CDF36454"/>
    <property type="gene ID" value="CHC_T00004389001"/>
</dbReference>
<dbReference type="AlphaFoldDB" id="R7QEG2"/>
<keyword evidence="1" id="KW-0472">Membrane</keyword>
<evidence type="ECO:0000313" key="3">
    <source>
        <dbReference type="Proteomes" id="UP000012073"/>
    </source>
</evidence>
<dbReference type="KEGG" id="ccp:CHC_T00004389001"/>